<feature type="compositionally biased region" description="Pro residues" evidence="1">
    <location>
        <begin position="190"/>
        <end position="206"/>
    </location>
</feature>
<proteinExistence type="predicted"/>
<name>A0A8S5SX21_9CAUD</name>
<protein>
    <submittedName>
        <fullName evidence="2">Uncharacterized protein</fullName>
    </submittedName>
</protein>
<dbReference type="EMBL" id="BK032693">
    <property type="protein sequence ID" value="DAF55553.1"/>
    <property type="molecule type" value="Genomic_DNA"/>
</dbReference>
<sequence length="219" mass="24258">MYKLNKQDAIAYDQRGGYINQAGKYVVTIESAVFHVGNNANGRSENLKLSVIDDQKRKATFFVNTSYSNGVQNEGGLRTVSAILACLREHDSGEPTPAQVKEYNRETQQEEAVMRDCFTKLHGKQLGIVVQMVHEDGRENPSPSLYSVFEASSELTAGEIMRAETQPAQLGKIMSYIANKPFVDKRKNSPVPPQPTRQPMPQPTTPAAPVDDIDSDIPF</sequence>
<reference evidence="2" key="1">
    <citation type="journal article" date="2021" name="Proc. Natl. Acad. Sci. U.S.A.">
        <title>A Catalog of Tens of Thousands of Viruses from Human Metagenomes Reveals Hidden Associations with Chronic Diseases.</title>
        <authorList>
            <person name="Tisza M.J."/>
            <person name="Buck C.B."/>
        </authorList>
    </citation>
    <scope>NUCLEOTIDE SEQUENCE</scope>
    <source>
        <strain evidence="2">CtLYp5</strain>
    </source>
</reference>
<feature type="region of interest" description="Disordered" evidence="1">
    <location>
        <begin position="181"/>
        <end position="219"/>
    </location>
</feature>
<evidence type="ECO:0000313" key="2">
    <source>
        <dbReference type="EMBL" id="DAF55553.1"/>
    </source>
</evidence>
<accession>A0A8S5SX21</accession>
<organism evidence="2">
    <name type="scientific">Myoviridae sp. ctLYp5</name>
    <dbReference type="NCBI Taxonomy" id="2827680"/>
    <lineage>
        <taxon>Viruses</taxon>
        <taxon>Duplodnaviria</taxon>
        <taxon>Heunggongvirae</taxon>
        <taxon>Uroviricota</taxon>
        <taxon>Caudoviricetes</taxon>
    </lineage>
</organism>
<evidence type="ECO:0000256" key="1">
    <source>
        <dbReference type="SAM" id="MobiDB-lite"/>
    </source>
</evidence>